<evidence type="ECO:0000313" key="1">
    <source>
        <dbReference type="EMBL" id="SVD63457.1"/>
    </source>
</evidence>
<accession>A0A382WX44</accession>
<gene>
    <name evidence="1" type="ORF">METZ01_LOCUS416311</name>
</gene>
<reference evidence="1" key="1">
    <citation type="submission" date="2018-05" db="EMBL/GenBank/DDBJ databases">
        <authorList>
            <person name="Lanie J.A."/>
            <person name="Ng W.-L."/>
            <person name="Kazmierczak K.M."/>
            <person name="Andrzejewski T.M."/>
            <person name="Davidsen T.M."/>
            <person name="Wayne K.J."/>
            <person name="Tettelin H."/>
            <person name="Glass J.I."/>
            <person name="Rusch D."/>
            <person name="Podicherti R."/>
            <person name="Tsui H.-C.T."/>
            <person name="Winkler M.E."/>
        </authorList>
    </citation>
    <scope>NUCLEOTIDE SEQUENCE</scope>
</reference>
<sequence length="37" mass="4499">MDNIPFPYLEKHANWWIETGSKKKYQFAMILKKSNQL</sequence>
<proteinExistence type="predicted"/>
<organism evidence="1">
    <name type="scientific">marine metagenome</name>
    <dbReference type="NCBI Taxonomy" id="408172"/>
    <lineage>
        <taxon>unclassified sequences</taxon>
        <taxon>metagenomes</taxon>
        <taxon>ecological metagenomes</taxon>
    </lineage>
</organism>
<protein>
    <submittedName>
        <fullName evidence="1">Uncharacterized protein</fullName>
    </submittedName>
</protein>
<dbReference type="EMBL" id="UINC01163248">
    <property type="protein sequence ID" value="SVD63457.1"/>
    <property type="molecule type" value="Genomic_DNA"/>
</dbReference>
<feature type="non-terminal residue" evidence="1">
    <location>
        <position position="37"/>
    </location>
</feature>
<name>A0A382WX44_9ZZZZ</name>
<dbReference type="AlphaFoldDB" id="A0A382WX44"/>